<evidence type="ECO:0000259" key="1">
    <source>
        <dbReference type="PROSITE" id="PS51886"/>
    </source>
</evidence>
<comment type="caution">
    <text evidence="3">The sequence shown here is derived from an EMBL/GenBank/DDBJ whole genome shotgun (WGS) entry which is preliminary data.</text>
</comment>
<dbReference type="AlphaFoldDB" id="A0A8S1YHK4"/>
<proteinExistence type="predicted"/>
<dbReference type="Proteomes" id="UP000683925">
    <property type="component" value="Unassembled WGS sequence"/>
</dbReference>
<dbReference type="EMBL" id="CAJJDP010000117">
    <property type="protein sequence ID" value="CAD8198449.1"/>
    <property type="molecule type" value="Genomic_DNA"/>
</dbReference>
<name>A0A8S1YHK4_PAROT</name>
<gene>
    <name evidence="2" type="ORF">POCTA_138.1.T1170009</name>
    <name evidence="3" type="ORF">POCTA_138.1.T1690025</name>
</gene>
<sequence length="440" mass="51854">MQTEIQKIICQNHQRDIIAMNLDSLQIGQIQYLCCKCLVEKMNDDKIQAIEEIIDRISSLKTQKKDLNKIRLLQEHTLLNNGVKTKRNVEATFDKIHFQIQAQICTIQQEHQSFLEQFKVEQTLQKDISSLAEFFQIDIREKQLKFQQDIHLIEEIEEQFELFLNNQEYFQALVTFKVAKQKINEVIENVKVGLMPHKDMLLQNINQKEKKNNTTIQQQKLNENTFDNIQIQQNVKIAQNDLLINKIIKELELKRQFIDPILQLKPTLLRDDYWHKLFYILQAKMNRNIRNSILIYQGSKDGLNAKQYWYKVNGRSNLLMIFQSKSNYIFGTYSPCTWESKNGVWVEDNTLSSFIFSQTHDQVYPLKQDKKQQAIGLNSSYGPLIGGGDDLFIDGDFTQGYSRLGGSYQFQYYQQGNNEPYLYGQIQPEIKECEIYQLLF</sequence>
<dbReference type="OrthoDB" id="10001977at2759"/>
<dbReference type="SMART" id="SM00584">
    <property type="entry name" value="TLDc"/>
    <property type="match status" value="1"/>
</dbReference>
<reference evidence="3" key="1">
    <citation type="submission" date="2021-01" db="EMBL/GenBank/DDBJ databases">
        <authorList>
            <consortium name="Genoscope - CEA"/>
            <person name="William W."/>
        </authorList>
    </citation>
    <scope>NUCLEOTIDE SEQUENCE</scope>
</reference>
<dbReference type="PANTHER" id="PTHR23354">
    <property type="entry name" value="NUCLEOLAR PROTEIN 7/ESTROGEN RECEPTOR COACTIVATOR-RELATED"/>
    <property type="match status" value="1"/>
</dbReference>
<dbReference type="EMBL" id="CAJJDP010000172">
    <property type="protein sequence ID" value="CAD8214096.1"/>
    <property type="molecule type" value="Genomic_DNA"/>
</dbReference>
<evidence type="ECO:0000313" key="2">
    <source>
        <dbReference type="EMBL" id="CAD8198449.1"/>
    </source>
</evidence>
<evidence type="ECO:0000313" key="3">
    <source>
        <dbReference type="EMBL" id="CAD8214096.1"/>
    </source>
</evidence>
<dbReference type="PANTHER" id="PTHR23354:SF122">
    <property type="entry name" value="GTPASE-ACTIVATING PROTEIN SKYWALKER"/>
    <property type="match status" value="1"/>
</dbReference>
<dbReference type="InterPro" id="IPR006571">
    <property type="entry name" value="TLDc_dom"/>
</dbReference>
<organism evidence="3 4">
    <name type="scientific">Paramecium octaurelia</name>
    <dbReference type="NCBI Taxonomy" id="43137"/>
    <lineage>
        <taxon>Eukaryota</taxon>
        <taxon>Sar</taxon>
        <taxon>Alveolata</taxon>
        <taxon>Ciliophora</taxon>
        <taxon>Intramacronucleata</taxon>
        <taxon>Oligohymenophorea</taxon>
        <taxon>Peniculida</taxon>
        <taxon>Parameciidae</taxon>
        <taxon>Paramecium</taxon>
    </lineage>
</organism>
<evidence type="ECO:0000313" key="4">
    <source>
        <dbReference type="Proteomes" id="UP000683925"/>
    </source>
</evidence>
<feature type="domain" description="TLDc" evidence="1">
    <location>
        <begin position="267"/>
        <end position="439"/>
    </location>
</feature>
<protein>
    <recommendedName>
        <fullName evidence="1">TLDc domain-containing protein</fullName>
    </recommendedName>
</protein>
<dbReference type="Pfam" id="PF07534">
    <property type="entry name" value="TLD"/>
    <property type="match status" value="1"/>
</dbReference>
<dbReference type="PROSITE" id="PS51886">
    <property type="entry name" value="TLDC"/>
    <property type="match status" value="1"/>
</dbReference>
<accession>A0A8S1YHK4</accession>
<keyword evidence="4" id="KW-1185">Reference proteome</keyword>
<dbReference type="OMA" id="QDRYAIW"/>